<evidence type="ECO:0000259" key="1">
    <source>
        <dbReference type="Pfam" id="PF06844"/>
    </source>
</evidence>
<dbReference type="SUPFAM" id="SSF53187">
    <property type="entry name" value="Zn-dependent exopeptidases"/>
    <property type="match status" value="1"/>
</dbReference>
<dbReference type="GO" id="GO:0016787">
    <property type="term" value="F:hydrolase activity"/>
    <property type="evidence" value="ECO:0007669"/>
    <property type="project" value="UniProtKB-KW"/>
</dbReference>
<dbReference type="RefSeq" id="WP_119061466.1">
    <property type="nucleotide sequence ID" value="NZ_QXDF01000001.1"/>
</dbReference>
<name>A0A397Q6M2_9HYPH</name>
<dbReference type="InterPro" id="IPR036810">
    <property type="entry name" value="SMc04008-like_sf"/>
</dbReference>
<evidence type="ECO:0000313" key="3">
    <source>
        <dbReference type="Proteomes" id="UP000266273"/>
    </source>
</evidence>
<dbReference type="Proteomes" id="UP000266273">
    <property type="component" value="Unassembled WGS sequence"/>
</dbReference>
<dbReference type="Pfam" id="PF05013">
    <property type="entry name" value="FGase"/>
    <property type="match status" value="1"/>
</dbReference>
<dbReference type="Pfam" id="PF06844">
    <property type="entry name" value="DUF1244"/>
    <property type="match status" value="1"/>
</dbReference>
<sequence length="392" mass="43972">MLKKMEIQIADESSPANAFEFIAGAPDAGLVLTCDHATNAFPPGYGTLGLPPEQLERHIAYDIGAAGVTRRLANLLGVPAVLSKFSRLFIDPNRAVDDPTLIMRISDGAVVPGNARIDQREIDYRINNFHRPYHAAIDAALDAGISAGKPPAIFSIHSFTEAWRGHPRPWHATVLWDKDPRFAKPLVDALHAEPGIVAGENEPYTGRLKGDSMYEHGTRRGLPHALIEIRQDLIRDAAGQQAWAERLARIIRGILETRRGSGLHRIHYYGSFADEGALLPHVRSPREEELMREIDPKTATEIEAAVFRRLVSHLRERTDVQNIDMMNLAGFCRNCLSNWYREAAEERGFDLSKEESRELVYGMPYDEWKAKYQTEATAEQQARFQEAHGDSH</sequence>
<organism evidence="2 3">
    <name type="scientific">Dichotomicrobium thermohalophilum</name>
    <dbReference type="NCBI Taxonomy" id="933063"/>
    <lineage>
        <taxon>Bacteria</taxon>
        <taxon>Pseudomonadati</taxon>
        <taxon>Pseudomonadota</taxon>
        <taxon>Alphaproteobacteria</taxon>
        <taxon>Hyphomicrobiales</taxon>
        <taxon>Hyphomicrobiaceae</taxon>
        <taxon>Dichotomicrobium</taxon>
    </lineage>
</organism>
<gene>
    <name evidence="2" type="ORF">BXY53_1805</name>
</gene>
<reference evidence="2 3" key="1">
    <citation type="submission" date="2018-08" db="EMBL/GenBank/DDBJ databases">
        <title>Genomic Encyclopedia of Archaeal and Bacterial Type Strains, Phase II (KMG-II): from individual species to whole genera.</title>
        <authorList>
            <person name="Goeker M."/>
        </authorList>
    </citation>
    <scope>NUCLEOTIDE SEQUENCE [LARGE SCALE GENOMIC DNA]</scope>
    <source>
        <strain evidence="2 3">DSM 5002</strain>
    </source>
</reference>
<dbReference type="InterPro" id="IPR007709">
    <property type="entry name" value="N-FG_amidohydro"/>
</dbReference>
<dbReference type="Gene3D" id="1.10.3340.10">
    <property type="entry name" value="SMc04008-like"/>
    <property type="match status" value="1"/>
</dbReference>
<feature type="domain" description="SMc04008-like" evidence="1">
    <location>
        <begin position="320"/>
        <end position="385"/>
    </location>
</feature>
<keyword evidence="3" id="KW-1185">Reference proteome</keyword>
<dbReference type="AlphaFoldDB" id="A0A397Q6M2"/>
<evidence type="ECO:0000313" key="2">
    <source>
        <dbReference type="EMBL" id="RIA56698.1"/>
    </source>
</evidence>
<proteinExistence type="predicted"/>
<dbReference type="InterPro" id="IPR023163">
    <property type="entry name" value="SMc04008-like_domain"/>
</dbReference>
<accession>A0A397Q6M2</accession>
<dbReference type="OrthoDB" id="9815326at2"/>
<dbReference type="SUPFAM" id="SSF158757">
    <property type="entry name" value="SMc04008-like"/>
    <property type="match status" value="1"/>
</dbReference>
<protein>
    <submittedName>
        <fullName evidence="2">Putative N-formylglutamate amidohydrolase</fullName>
    </submittedName>
</protein>
<comment type="caution">
    <text evidence="2">The sequence shown here is derived from an EMBL/GenBank/DDBJ whole genome shotgun (WGS) entry which is preliminary data.</text>
</comment>
<dbReference type="Gene3D" id="3.40.630.40">
    <property type="entry name" value="Zn-dependent exopeptidases"/>
    <property type="match status" value="1"/>
</dbReference>
<dbReference type="EMBL" id="QXDF01000001">
    <property type="protein sequence ID" value="RIA56698.1"/>
    <property type="molecule type" value="Genomic_DNA"/>
</dbReference>
<keyword evidence="2" id="KW-0378">Hydrolase</keyword>